<evidence type="ECO:0000313" key="2">
    <source>
        <dbReference type="EMBL" id="AAF24254.1"/>
    </source>
</evidence>
<name>Q9RFF3_CERSP</name>
<dbReference type="EMBL" id="AF195122">
    <property type="protein sequence ID" value="AAF24254.1"/>
    <property type="molecule type" value="Genomic_DNA"/>
</dbReference>
<dbReference type="PIR" id="T50710">
    <property type="entry name" value="T50710"/>
</dbReference>
<organism evidence="2">
    <name type="scientific">Cereibacter sphaeroides</name>
    <name type="common">Rhodobacter sphaeroides</name>
    <dbReference type="NCBI Taxonomy" id="1063"/>
    <lineage>
        <taxon>Bacteria</taxon>
        <taxon>Pseudomonadati</taxon>
        <taxon>Pseudomonadota</taxon>
        <taxon>Alphaproteobacteria</taxon>
        <taxon>Rhodobacterales</taxon>
        <taxon>Paracoccaceae</taxon>
        <taxon>Cereibacter</taxon>
    </lineage>
</organism>
<protein>
    <submittedName>
        <fullName evidence="2">Orf292</fullName>
    </submittedName>
</protein>
<reference evidence="2" key="1">
    <citation type="journal article" date="2000" name="Nucleic Acids Res.">
        <title>DNA sequence analysis of the photosynthesis region of Rhodobacter sphaeroides 2.4.1.</title>
        <authorList>
            <person name="Choudhary M."/>
            <person name="Kaplan S."/>
        </authorList>
    </citation>
    <scope>NUCLEOTIDE SEQUENCE</scope>
    <source>
        <strain evidence="2">2.4.1</strain>
    </source>
</reference>
<dbReference type="AlphaFoldDB" id="Q9RFF3"/>
<evidence type="ECO:0000256" key="1">
    <source>
        <dbReference type="SAM" id="MobiDB-lite"/>
    </source>
</evidence>
<accession>Q9RFF3</accession>
<feature type="region of interest" description="Disordered" evidence="1">
    <location>
        <begin position="252"/>
        <end position="292"/>
    </location>
</feature>
<sequence>MDTLGDHRGNLGVAVIGEAIGMAGEVRRNRRAPWAAEFEPAAAEVGVDLRSRRAHRRVALHAVCDRAREIGPVGNRHAARRRLDMVDRRPVVRGQGDAVDRAGEFVLDRRQRPQEHHDRAQILVGEAAIHGKGHRRPDQAAVGAQAFADRAGKLCVAPVRDPAGGGQIGADRREGRVVVHQPARQFPGHDRPLGPERRVAVAAARGTAHQIGAPLDRGACGCHTGATGKNGNNPAHKSVPLHHPIPCSKYVRVSPRSGENGPLRTRDAGVSRRTCPCVNSPHGASPPHPRYR</sequence>
<proteinExistence type="predicted"/>